<dbReference type="InterPro" id="IPR043128">
    <property type="entry name" value="Rev_trsase/Diguanyl_cyclase"/>
</dbReference>
<dbReference type="CDD" id="cd12914">
    <property type="entry name" value="PDC1_DGC_like"/>
    <property type="match status" value="1"/>
</dbReference>
<dbReference type="InterPro" id="IPR013655">
    <property type="entry name" value="PAS_fold_3"/>
</dbReference>
<evidence type="ECO:0000256" key="10">
    <source>
        <dbReference type="ARBA" id="ARBA00023012"/>
    </source>
</evidence>
<keyword evidence="9 12" id="KW-1133">Transmembrane helix</keyword>
<dbReference type="NCBIfam" id="TIGR00254">
    <property type="entry name" value="GGDEF"/>
    <property type="match status" value="1"/>
</dbReference>
<protein>
    <submittedName>
        <fullName evidence="17">EAL domain-containing protein</fullName>
    </submittedName>
</protein>
<dbReference type="CDD" id="cd00130">
    <property type="entry name" value="PAS"/>
    <property type="match status" value="2"/>
</dbReference>
<dbReference type="Proteomes" id="UP001165384">
    <property type="component" value="Unassembled WGS sequence"/>
</dbReference>
<sequence length="1009" mass="111997">MDTTSKNNDRSGYHLWIALIVLVGGGFMLLAYVLWSAYQDVWVEARSVAVSQSDLLEARFDSTLRRVEATLDDLAERTSVDAFRAEASSRFRPRIEKELERSQQAFPEVAGFRVIDAQGDVLYRSGGGDYVNLADRSYFRIPKEKADAGIVFSEVITSRITGRPTIAAAKAVRSADGRFLGVASAAIELTYFEDLFKAVRLGPGAVLGIRRSDQHALVVRYPSIPTATNQPLDPLNPIVQAVQGGERRGVLELMAQTDGIPRVYAFRVLDRYPFYVVAALSKDDVMGPWRQRALLVGSLGGGMLVCLAMVVVSLYRSQRREHTVAQELLVNDERLTAAQRIAQIGSWEIELPGHHVRCSNELYRIFEISQGADGSPYADFFARVHPDDRETVDKALQDAIATRQPTSWEHRLLMPDGRIKHVLECCETVYAGDGTPLRVTGTSQDVTSQQEMLSSMQLLASAVQFSGEAILITDVENKIITVNPAFTRLTGYEAVEAVGRNPRFLSAGRTTREEYAQLWASLNDRGFWQGEIWDRRKDGAVYPKWMSISVIRDDKGDIQYYVAHFTDITSERAAEERLHQIAHHDVLTGLFNRFSLKGHLDQALAAARRDGTRVALMFIDLDRFKGINDTLGHHVGDELLIEVASRLQDTVRESDVVARLGGDEFVIMLTGIEHATAVAQVAEKLVLSIGCSYQVGGFDLYTSPSIGIAIFPTDGQDGQTLMKNADAAMYHAKMVGRNNFQFFDQKMNDAAVDRLKIEHSLRQALANGEFRLHYQPVIDMPTGKVCGVEALVRWQHPEKGLLAPGRFIGIAEETGLIQPLGEWVLWAACRQLAEFKAAGLSGVRMAINISAIQMRNGNLPLLVRGIIEAYGLRAEELMFEITETVAMEQPTETVRILDLLHDMGISIAIDDFGTGYSSLSYLHMFPISHLKLDRAFVKEIGEDTDEAVICDATIGLAHSLGHKVVAEGVETTAQLEYLRRLGCDMVQGFLFSQPVPAEQVIDFIRSRNA</sequence>
<dbReference type="InterPro" id="IPR033479">
    <property type="entry name" value="dCache_1"/>
</dbReference>
<dbReference type="InterPro" id="IPR052155">
    <property type="entry name" value="Biofilm_reg_signaling"/>
</dbReference>
<dbReference type="Gene3D" id="3.30.450.20">
    <property type="entry name" value="PAS domain"/>
    <property type="match status" value="4"/>
</dbReference>
<evidence type="ECO:0000256" key="12">
    <source>
        <dbReference type="SAM" id="Phobius"/>
    </source>
</evidence>
<keyword evidence="2" id="KW-1003">Cell membrane</keyword>
<dbReference type="Pfam" id="PF00563">
    <property type="entry name" value="EAL"/>
    <property type="match status" value="1"/>
</dbReference>
<dbReference type="InterPro" id="IPR000014">
    <property type="entry name" value="PAS"/>
</dbReference>
<feature type="transmembrane region" description="Helical" evidence="12">
    <location>
        <begin position="293"/>
        <end position="315"/>
    </location>
</feature>
<reference evidence="17" key="1">
    <citation type="submission" date="2022-01" db="EMBL/GenBank/DDBJ databases">
        <authorList>
            <person name="Jo J.-H."/>
            <person name="Im W.-T."/>
        </authorList>
    </citation>
    <scope>NUCLEOTIDE SEQUENCE</scope>
    <source>
        <strain evidence="17">XY25</strain>
    </source>
</reference>
<dbReference type="SUPFAM" id="SSF55785">
    <property type="entry name" value="PYP-like sensor domain (PAS domain)"/>
    <property type="match status" value="2"/>
</dbReference>
<dbReference type="CDD" id="cd01949">
    <property type="entry name" value="GGDEF"/>
    <property type="match status" value="1"/>
</dbReference>
<comment type="subcellular location">
    <subcellularLocation>
        <location evidence="1">Cell membrane</location>
        <topology evidence="1">Multi-pass membrane protein</topology>
    </subcellularLocation>
</comment>
<dbReference type="SMART" id="SM00091">
    <property type="entry name" value="PAS"/>
    <property type="match status" value="2"/>
</dbReference>
<dbReference type="CDD" id="cd01948">
    <property type="entry name" value="EAL"/>
    <property type="match status" value="1"/>
</dbReference>
<keyword evidence="6" id="KW-0547">Nucleotide-binding</keyword>
<evidence type="ECO:0000256" key="6">
    <source>
        <dbReference type="ARBA" id="ARBA00022741"/>
    </source>
</evidence>
<accession>A0ABS9K264</accession>
<dbReference type="SUPFAM" id="SSF141868">
    <property type="entry name" value="EAL domain-like"/>
    <property type="match status" value="1"/>
</dbReference>
<evidence type="ECO:0000259" key="13">
    <source>
        <dbReference type="PROSITE" id="PS50112"/>
    </source>
</evidence>
<evidence type="ECO:0000259" key="16">
    <source>
        <dbReference type="PROSITE" id="PS50887"/>
    </source>
</evidence>
<dbReference type="Pfam" id="PF13426">
    <property type="entry name" value="PAS_9"/>
    <property type="match status" value="1"/>
</dbReference>
<dbReference type="CDD" id="cd12915">
    <property type="entry name" value="PDC2_DGC_like"/>
    <property type="match status" value="1"/>
</dbReference>
<evidence type="ECO:0000256" key="7">
    <source>
        <dbReference type="ARBA" id="ARBA00022777"/>
    </source>
</evidence>
<dbReference type="PROSITE" id="PS50883">
    <property type="entry name" value="EAL"/>
    <property type="match status" value="1"/>
</dbReference>
<keyword evidence="10" id="KW-0902">Two-component regulatory system</keyword>
<dbReference type="Pfam" id="PF00990">
    <property type="entry name" value="GGDEF"/>
    <property type="match status" value="1"/>
</dbReference>
<keyword evidence="8" id="KW-0067">ATP-binding</keyword>
<evidence type="ECO:0000313" key="17">
    <source>
        <dbReference type="EMBL" id="MCG2577272.1"/>
    </source>
</evidence>
<keyword evidence="11 12" id="KW-0472">Membrane</keyword>
<dbReference type="InterPro" id="IPR000160">
    <property type="entry name" value="GGDEF_dom"/>
</dbReference>
<feature type="domain" description="PAC" evidence="14">
    <location>
        <begin position="406"/>
        <end position="458"/>
    </location>
</feature>
<dbReference type="SMART" id="SM00052">
    <property type="entry name" value="EAL"/>
    <property type="match status" value="1"/>
</dbReference>
<dbReference type="InterPro" id="IPR035919">
    <property type="entry name" value="EAL_sf"/>
</dbReference>
<dbReference type="PANTHER" id="PTHR44757">
    <property type="entry name" value="DIGUANYLATE CYCLASE DGCP"/>
    <property type="match status" value="1"/>
</dbReference>
<dbReference type="Gene3D" id="3.30.70.270">
    <property type="match status" value="1"/>
</dbReference>
<proteinExistence type="predicted"/>
<dbReference type="SUPFAM" id="SSF55073">
    <property type="entry name" value="Nucleotide cyclase"/>
    <property type="match status" value="1"/>
</dbReference>
<name>A0ABS9K264_9RHOO</name>
<feature type="domain" description="GGDEF" evidence="16">
    <location>
        <begin position="612"/>
        <end position="745"/>
    </location>
</feature>
<evidence type="ECO:0000256" key="3">
    <source>
        <dbReference type="ARBA" id="ARBA00022553"/>
    </source>
</evidence>
<feature type="domain" description="EAL" evidence="15">
    <location>
        <begin position="754"/>
        <end position="1008"/>
    </location>
</feature>
<keyword evidence="3" id="KW-0597">Phosphoprotein</keyword>
<evidence type="ECO:0000256" key="1">
    <source>
        <dbReference type="ARBA" id="ARBA00004651"/>
    </source>
</evidence>
<evidence type="ECO:0000313" key="18">
    <source>
        <dbReference type="Proteomes" id="UP001165384"/>
    </source>
</evidence>
<dbReference type="Gene3D" id="3.20.20.450">
    <property type="entry name" value="EAL domain"/>
    <property type="match status" value="1"/>
</dbReference>
<evidence type="ECO:0000256" key="8">
    <source>
        <dbReference type="ARBA" id="ARBA00022840"/>
    </source>
</evidence>
<dbReference type="Pfam" id="PF08447">
    <property type="entry name" value="PAS_3"/>
    <property type="match status" value="1"/>
</dbReference>
<evidence type="ECO:0000259" key="14">
    <source>
        <dbReference type="PROSITE" id="PS50113"/>
    </source>
</evidence>
<organism evidence="17 18">
    <name type="scientific">Dechloromonas hankyongensis</name>
    <dbReference type="NCBI Taxonomy" id="2908002"/>
    <lineage>
        <taxon>Bacteria</taxon>
        <taxon>Pseudomonadati</taxon>
        <taxon>Pseudomonadota</taxon>
        <taxon>Betaproteobacteria</taxon>
        <taxon>Rhodocyclales</taxon>
        <taxon>Azonexaceae</taxon>
        <taxon>Dechloromonas</taxon>
    </lineage>
</organism>
<dbReference type="SMART" id="SM00267">
    <property type="entry name" value="GGDEF"/>
    <property type="match status" value="1"/>
</dbReference>
<dbReference type="InterPro" id="IPR029151">
    <property type="entry name" value="Sensor-like_sf"/>
</dbReference>
<evidence type="ECO:0000256" key="11">
    <source>
        <dbReference type="ARBA" id="ARBA00023136"/>
    </source>
</evidence>
<dbReference type="Pfam" id="PF02743">
    <property type="entry name" value="dCache_1"/>
    <property type="match status" value="1"/>
</dbReference>
<dbReference type="InterPro" id="IPR001610">
    <property type="entry name" value="PAC"/>
</dbReference>
<evidence type="ECO:0000256" key="2">
    <source>
        <dbReference type="ARBA" id="ARBA00022475"/>
    </source>
</evidence>
<evidence type="ECO:0000256" key="5">
    <source>
        <dbReference type="ARBA" id="ARBA00022692"/>
    </source>
</evidence>
<dbReference type="InterPro" id="IPR001633">
    <property type="entry name" value="EAL_dom"/>
</dbReference>
<dbReference type="InterPro" id="IPR029787">
    <property type="entry name" value="Nucleotide_cyclase"/>
</dbReference>
<dbReference type="EMBL" id="JAKLTN010000002">
    <property type="protein sequence ID" value="MCG2577272.1"/>
    <property type="molecule type" value="Genomic_DNA"/>
</dbReference>
<feature type="domain" description="PAS" evidence="13">
    <location>
        <begin position="455"/>
        <end position="501"/>
    </location>
</feature>
<feature type="transmembrane region" description="Helical" evidence="12">
    <location>
        <begin position="13"/>
        <end position="35"/>
    </location>
</feature>
<evidence type="ECO:0000256" key="4">
    <source>
        <dbReference type="ARBA" id="ARBA00022679"/>
    </source>
</evidence>
<comment type="caution">
    <text evidence="17">The sequence shown here is derived from an EMBL/GenBank/DDBJ whole genome shotgun (WGS) entry which is preliminary data.</text>
</comment>
<dbReference type="RefSeq" id="WP_275710180.1">
    <property type="nucleotide sequence ID" value="NZ_JAKLTN010000002.1"/>
</dbReference>
<dbReference type="NCBIfam" id="TIGR00229">
    <property type="entry name" value="sensory_box"/>
    <property type="match status" value="1"/>
</dbReference>
<evidence type="ECO:0000256" key="9">
    <source>
        <dbReference type="ARBA" id="ARBA00022989"/>
    </source>
</evidence>
<gene>
    <name evidence="17" type="ORF">LZ012_09730</name>
</gene>
<dbReference type="PROSITE" id="PS50112">
    <property type="entry name" value="PAS"/>
    <property type="match status" value="1"/>
</dbReference>
<dbReference type="SUPFAM" id="SSF103190">
    <property type="entry name" value="Sensory domain-like"/>
    <property type="match status" value="1"/>
</dbReference>
<keyword evidence="4" id="KW-0808">Transferase</keyword>
<feature type="domain" description="PAC" evidence="14">
    <location>
        <begin position="528"/>
        <end position="580"/>
    </location>
</feature>
<keyword evidence="7" id="KW-0418">Kinase</keyword>
<dbReference type="PROSITE" id="PS50887">
    <property type="entry name" value="GGDEF"/>
    <property type="match status" value="1"/>
</dbReference>
<keyword evidence="18" id="KW-1185">Reference proteome</keyword>
<keyword evidence="5 12" id="KW-0812">Transmembrane</keyword>
<dbReference type="PROSITE" id="PS50113">
    <property type="entry name" value="PAC"/>
    <property type="match status" value="2"/>
</dbReference>
<dbReference type="Gene3D" id="2.10.70.100">
    <property type="match status" value="1"/>
</dbReference>
<dbReference type="InterPro" id="IPR000700">
    <property type="entry name" value="PAS-assoc_C"/>
</dbReference>
<evidence type="ECO:0000259" key="15">
    <source>
        <dbReference type="PROSITE" id="PS50883"/>
    </source>
</evidence>
<dbReference type="PANTHER" id="PTHR44757:SF2">
    <property type="entry name" value="BIOFILM ARCHITECTURE MAINTENANCE PROTEIN MBAA"/>
    <property type="match status" value="1"/>
</dbReference>
<dbReference type="SMART" id="SM00086">
    <property type="entry name" value="PAC"/>
    <property type="match status" value="2"/>
</dbReference>
<dbReference type="InterPro" id="IPR035965">
    <property type="entry name" value="PAS-like_dom_sf"/>
</dbReference>